<organism evidence="4 5">
    <name type="scientific">Anaerotignum faecicola</name>
    <dbReference type="NCBI Taxonomy" id="2358141"/>
    <lineage>
        <taxon>Bacteria</taxon>
        <taxon>Bacillati</taxon>
        <taxon>Bacillota</taxon>
        <taxon>Clostridia</taxon>
        <taxon>Lachnospirales</taxon>
        <taxon>Anaerotignaceae</taxon>
        <taxon>Anaerotignum</taxon>
    </lineage>
</organism>
<evidence type="ECO:0000259" key="3">
    <source>
        <dbReference type="PROSITE" id="PS50977"/>
    </source>
</evidence>
<feature type="DNA-binding region" description="H-T-H motif" evidence="2">
    <location>
        <begin position="25"/>
        <end position="44"/>
    </location>
</feature>
<comment type="caution">
    <text evidence="4">The sequence shown here is derived from an EMBL/GenBank/DDBJ whole genome shotgun (WGS) entry which is preliminary data.</text>
</comment>
<protein>
    <submittedName>
        <fullName evidence="4">TetR family transcriptional regulator</fullName>
    </submittedName>
</protein>
<gene>
    <name evidence="4" type="ORF">KGMB03357_13240</name>
</gene>
<dbReference type="EMBL" id="BHVZ01000002">
    <property type="protein sequence ID" value="GCB29663.1"/>
    <property type="molecule type" value="Genomic_DNA"/>
</dbReference>
<dbReference type="Pfam" id="PF14278">
    <property type="entry name" value="TetR_C_8"/>
    <property type="match status" value="1"/>
</dbReference>
<evidence type="ECO:0000313" key="4">
    <source>
        <dbReference type="EMBL" id="GCB29663.1"/>
    </source>
</evidence>
<feature type="domain" description="HTH tetR-type" evidence="3">
    <location>
        <begin position="2"/>
        <end position="62"/>
    </location>
</feature>
<dbReference type="InterPro" id="IPR039532">
    <property type="entry name" value="TetR_C_Firmicutes"/>
</dbReference>
<reference evidence="4 5" key="1">
    <citation type="submission" date="2018-10" db="EMBL/GenBank/DDBJ databases">
        <title>Draft Genome Sequence of Anaerotignum sp. KCTC 15736.</title>
        <authorList>
            <person name="Choi S.H."/>
            <person name="Kim J.S."/>
            <person name="Kang S.W."/>
            <person name="Lee J.S."/>
            <person name="Park S.H."/>
        </authorList>
    </citation>
    <scope>NUCLEOTIDE SEQUENCE [LARGE SCALE GENOMIC DNA]</scope>
    <source>
        <strain evidence="4 5">KCTC 15736</strain>
    </source>
</reference>
<evidence type="ECO:0000256" key="1">
    <source>
        <dbReference type="ARBA" id="ARBA00023125"/>
    </source>
</evidence>
<dbReference type="PANTHER" id="PTHR43479:SF7">
    <property type="entry name" value="TETR-FAMILY TRANSCRIPTIONAL REGULATOR"/>
    <property type="match status" value="1"/>
</dbReference>
<dbReference type="GO" id="GO:0003677">
    <property type="term" value="F:DNA binding"/>
    <property type="evidence" value="ECO:0007669"/>
    <property type="project" value="UniProtKB-UniRule"/>
</dbReference>
<dbReference type="InterPro" id="IPR009057">
    <property type="entry name" value="Homeodomain-like_sf"/>
</dbReference>
<dbReference type="OrthoDB" id="9810250at2"/>
<dbReference type="InterPro" id="IPR001647">
    <property type="entry name" value="HTH_TetR"/>
</dbReference>
<dbReference type="PANTHER" id="PTHR43479">
    <property type="entry name" value="ACREF/ENVCD OPERON REPRESSOR-RELATED"/>
    <property type="match status" value="1"/>
</dbReference>
<evidence type="ECO:0000256" key="2">
    <source>
        <dbReference type="PROSITE-ProRule" id="PRU00335"/>
    </source>
</evidence>
<dbReference type="Proteomes" id="UP000287361">
    <property type="component" value="Unassembled WGS sequence"/>
</dbReference>
<keyword evidence="1 2" id="KW-0238">DNA-binding</keyword>
<dbReference type="InterPro" id="IPR050624">
    <property type="entry name" value="HTH-type_Tx_Regulator"/>
</dbReference>
<dbReference type="AlphaFoldDB" id="A0A401LDQ7"/>
<sequence length="193" mass="22331">MRRTRASIIEAFAQLLEERPINKITVKDIVNRCDINRNTFYYHFPDIPSLLLEMMEEKVNALIAYHYTPGRPLDCIKPVLQYGEAHKQAILHVYRAVPLETFLFYINRLTQHAVNAYFASISKTISIPARDAEILNHHYKCIVVGYLLDWLDAEMQYDLETDIERICSLMEGVETRALQKSIGQTAVKSAIKE</sequence>
<keyword evidence="5" id="KW-1185">Reference proteome</keyword>
<dbReference type="Gene3D" id="1.10.357.10">
    <property type="entry name" value="Tetracycline Repressor, domain 2"/>
    <property type="match status" value="1"/>
</dbReference>
<dbReference type="SUPFAM" id="SSF46689">
    <property type="entry name" value="Homeodomain-like"/>
    <property type="match status" value="1"/>
</dbReference>
<dbReference type="Pfam" id="PF00440">
    <property type="entry name" value="TetR_N"/>
    <property type="match status" value="1"/>
</dbReference>
<evidence type="ECO:0000313" key="5">
    <source>
        <dbReference type="Proteomes" id="UP000287361"/>
    </source>
</evidence>
<proteinExistence type="predicted"/>
<name>A0A401LDQ7_9FIRM</name>
<dbReference type="PROSITE" id="PS50977">
    <property type="entry name" value="HTH_TETR_2"/>
    <property type="match status" value="1"/>
</dbReference>
<accession>A0A401LDQ7</accession>